<accession>G0MUJ6</accession>
<dbReference type="HOGENOM" id="CLU_065230_0_0_1"/>
<dbReference type="AlphaFoldDB" id="G0MUJ6"/>
<sequence>MSEEDVFFGSDCFDTEIFVKNKPSDLKMATRQEKRELAEYIGGFERWTDLDADCKMYIIGSLDYMSRSNLSLCSKLDNQIVKETILYITTGKLPKNDGIRMRHRNLAELFKSDFEQENGERTSVKLLILKENFIEMQTTSNFHRSWKFGERKNGCHIIAKSSMESKFTYSNFLEKLETTAEAELVKTLKKILKKYKVETLRTTVRFNTTPNFSEISANIKNLEIKYRIDKKLWLSLLNPDVPLDSFSIFSVLEHPYRIPDGLKFEEIANPLVINVKKLRSAQHIDMTEEQFFSLKATRMAIGVGSDFKVDTVFEFIRRWENNEINEDFRQMELWTIQDYMEEFKERMDEEEFDATLYQYPNRYPNEEFFVKFNGYNPRNNYFYEIRNRENRLKTLSILIKTTCIVIYRTGLLKATNGVMEAEWIKPEGLIYLHLHSNPALNV</sequence>
<dbReference type="eggNOG" id="ENOG502TGI7">
    <property type="taxonomic scope" value="Eukaryota"/>
</dbReference>
<dbReference type="Proteomes" id="UP000008068">
    <property type="component" value="Unassembled WGS sequence"/>
</dbReference>
<reference evidence="3" key="1">
    <citation type="submission" date="2011-07" db="EMBL/GenBank/DDBJ databases">
        <authorList>
            <consortium name="Caenorhabditis brenneri Sequencing and Analysis Consortium"/>
            <person name="Wilson R.K."/>
        </authorList>
    </citation>
    <scope>NUCLEOTIDE SEQUENCE [LARGE SCALE GENOMIC DNA]</scope>
    <source>
        <strain evidence="3">PB2801</strain>
    </source>
</reference>
<dbReference type="Pfam" id="PF00646">
    <property type="entry name" value="F-box"/>
    <property type="match status" value="1"/>
</dbReference>
<evidence type="ECO:0000313" key="2">
    <source>
        <dbReference type="EMBL" id="EGT44146.1"/>
    </source>
</evidence>
<proteinExistence type="predicted"/>
<dbReference type="InParanoid" id="G0MUJ6"/>
<gene>
    <name evidence="2" type="ORF">CAEBREN_24637</name>
</gene>
<name>G0MUJ6_CAEBE</name>
<organism evidence="3">
    <name type="scientific">Caenorhabditis brenneri</name>
    <name type="common">Nematode worm</name>
    <dbReference type="NCBI Taxonomy" id="135651"/>
    <lineage>
        <taxon>Eukaryota</taxon>
        <taxon>Metazoa</taxon>
        <taxon>Ecdysozoa</taxon>
        <taxon>Nematoda</taxon>
        <taxon>Chromadorea</taxon>
        <taxon>Rhabditida</taxon>
        <taxon>Rhabditina</taxon>
        <taxon>Rhabditomorpha</taxon>
        <taxon>Rhabditoidea</taxon>
        <taxon>Rhabditidae</taxon>
        <taxon>Peloderinae</taxon>
        <taxon>Caenorhabditis</taxon>
    </lineage>
</organism>
<dbReference type="OrthoDB" id="5817363at2759"/>
<protein>
    <recommendedName>
        <fullName evidence="1">F-box domain-containing protein</fullName>
    </recommendedName>
</protein>
<evidence type="ECO:0000313" key="3">
    <source>
        <dbReference type="Proteomes" id="UP000008068"/>
    </source>
</evidence>
<dbReference type="InterPro" id="IPR001810">
    <property type="entry name" value="F-box_dom"/>
</dbReference>
<keyword evidence="3" id="KW-1185">Reference proteome</keyword>
<feature type="domain" description="F-box" evidence="1">
    <location>
        <begin position="47"/>
        <end position="87"/>
    </location>
</feature>
<dbReference type="EMBL" id="GL379812">
    <property type="protein sequence ID" value="EGT44146.1"/>
    <property type="molecule type" value="Genomic_DNA"/>
</dbReference>
<evidence type="ECO:0000259" key="1">
    <source>
        <dbReference type="Pfam" id="PF00646"/>
    </source>
</evidence>